<keyword evidence="10" id="KW-1185">Reference proteome</keyword>
<evidence type="ECO:0000256" key="3">
    <source>
        <dbReference type="ARBA" id="ARBA00022475"/>
    </source>
</evidence>
<dbReference type="InterPro" id="IPR003445">
    <property type="entry name" value="Cat_transpt"/>
</dbReference>
<feature type="transmembrane region" description="Helical" evidence="8">
    <location>
        <begin position="169"/>
        <end position="193"/>
    </location>
</feature>
<evidence type="ECO:0000256" key="4">
    <source>
        <dbReference type="ARBA" id="ARBA00022692"/>
    </source>
</evidence>
<sequence length="561" mass="62010">MAYDLGFRHVSKPVFFSSVYLLFLSTFTVAFILRTLLFPSKSNLSNALRLLLIIVLLFVCGYKFNHLKHAFAPHSWMNVGSLAICGFLLLFDVSRKVLSLYSQRFNPALSFILSFLLLALIGAGLLMLPRATVHGLSFVDALFTSVSAVCVTGLSTVDVAVEFTRLGKIILLILIQLGGLGMLSFTSFFGYLYQGGFSIENQLFLKDIATSDRIGDVFRSLFKIIFITLFIELVGALFIYLTLDTTGLFATNGQRLRFAVFHSISAFCNAGFSSVPNGLYNECLRQNISLHWVLIVLVIMGGIGFSIINDFYLYLKHYGRQLYLWIRYGLKVHHMSRSVSINTRLVMVMTALLLLVGTLAFWWSESNGALANETSTFGKITMAFFASTAPRSAGFTTFDIGQIYPATVLIFLLLMWIGAAPGSTGGGIKVTTFAVALLNVLSLAQGKDRVEVMKRRIPSESVRRAFAVITLSLLIIGPAILIITILEPEKPLIGLAFECFSAFGTAGMSLNLTPFLGDSTKLVLVVLMFVGRIGTFTLFVAFVRRVKALNYQYPNENVFIN</sequence>
<keyword evidence="2" id="KW-0813">Transport</keyword>
<comment type="caution">
    <text evidence="9">The sequence shown here is derived from an EMBL/GenBank/DDBJ whole genome shotgun (WGS) entry which is preliminary data.</text>
</comment>
<dbReference type="AlphaFoldDB" id="A0A7W6ENQ0"/>
<dbReference type="EMBL" id="JACIBY010000001">
    <property type="protein sequence ID" value="MBB3836566.1"/>
    <property type="molecule type" value="Genomic_DNA"/>
</dbReference>
<accession>A0A7W6ENQ0</accession>
<evidence type="ECO:0000256" key="6">
    <source>
        <dbReference type="ARBA" id="ARBA00023065"/>
    </source>
</evidence>
<organism evidence="9 10">
    <name type="scientific">Runella defluvii</name>
    <dbReference type="NCBI Taxonomy" id="370973"/>
    <lineage>
        <taxon>Bacteria</taxon>
        <taxon>Pseudomonadati</taxon>
        <taxon>Bacteroidota</taxon>
        <taxon>Cytophagia</taxon>
        <taxon>Cytophagales</taxon>
        <taxon>Spirosomataceae</taxon>
        <taxon>Runella</taxon>
    </lineage>
</organism>
<evidence type="ECO:0000313" key="9">
    <source>
        <dbReference type="EMBL" id="MBB3836566.1"/>
    </source>
</evidence>
<dbReference type="Proteomes" id="UP000541352">
    <property type="component" value="Unassembled WGS sequence"/>
</dbReference>
<dbReference type="GO" id="GO:0030001">
    <property type="term" value="P:metal ion transport"/>
    <property type="evidence" value="ECO:0007669"/>
    <property type="project" value="UniProtKB-ARBA"/>
</dbReference>
<feature type="transmembrane region" description="Helical" evidence="8">
    <location>
        <begin position="522"/>
        <end position="543"/>
    </location>
</feature>
<proteinExistence type="predicted"/>
<feature type="transmembrane region" description="Helical" evidence="8">
    <location>
        <begin position="465"/>
        <end position="486"/>
    </location>
</feature>
<feature type="transmembrane region" description="Helical" evidence="8">
    <location>
        <begin position="134"/>
        <end position="157"/>
    </location>
</feature>
<feature type="transmembrane region" description="Helical" evidence="8">
    <location>
        <begin position="292"/>
        <end position="315"/>
    </location>
</feature>
<feature type="transmembrane region" description="Helical" evidence="8">
    <location>
        <begin position="345"/>
        <end position="363"/>
    </location>
</feature>
<feature type="transmembrane region" description="Helical" evidence="8">
    <location>
        <begin position="426"/>
        <end position="444"/>
    </location>
</feature>
<dbReference type="RefSeq" id="WP_183971300.1">
    <property type="nucleotide sequence ID" value="NZ_JACIBY010000001.1"/>
</dbReference>
<feature type="transmembrane region" description="Helical" evidence="8">
    <location>
        <begin position="46"/>
        <end position="64"/>
    </location>
</feature>
<reference evidence="9 10" key="1">
    <citation type="submission" date="2020-08" db="EMBL/GenBank/DDBJ databases">
        <title>Genomic Encyclopedia of Type Strains, Phase IV (KMG-IV): sequencing the most valuable type-strain genomes for metagenomic binning, comparative biology and taxonomic classification.</title>
        <authorList>
            <person name="Goeker M."/>
        </authorList>
    </citation>
    <scope>NUCLEOTIDE SEQUENCE [LARGE SCALE GENOMIC DNA]</scope>
    <source>
        <strain evidence="9 10">DSM 17976</strain>
    </source>
</reference>
<protein>
    <submittedName>
        <fullName evidence="9">Potassium uptake TrkH family protein</fullName>
    </submittedName>
</protein>
<evidence type="ECO:0000313" key="10">
    <source>
        <dbReference type="Proteomes" id="UP000541352"/>
    </source>
</evidence>
<keyword evidence="7 8" id="KW-0472">Membrane</keyword>
<keyword evidence="3" id="KW-1003">Cell membrane</keyword>
<dbReference type="Pfam" id="PF02386">
    <property type="entry name" value="TrkH"/>
    <property type="match status" value="1"/>
</dbReference>
<keyword evidence="5 8" id="KW-1133">Transmembrane helix</keyword>
<keyword evidence="6" id="KW-0406">Ion transport</keyword>
<name>A0A7W6ENQ0_9BACT</name>
<dbReference type="GO" id="GO:0008324">
    <property type="term" value="F:monoatomic cation transmembrane transporter activity"/>
    <property type="evidence" value="ECO:0007669"/>
    <property type="project" value="InterPro"/>
</dbReference>
<evidence type="ECO:0000256" key="5">
    <source>
        <dbReference type="ARBA" id="ARBA00022989"/>
    </source>
</evidence>
<comment type="subcellular location">
    <subcellularLocation>
        <location evidence="1">Cell membrane</location>
        <topology evidence="1">Multi-pass membrane protein</topology>
    </subcellularLocation>
</comment>
<evidence type="ECO:0000256" key="2">
    <source>
        <dbReference type="ARBA" id="ARBA00022448"/>
    </source>
</evidence>
<dbReference type="GO" id="GO:0005886">
    <property type="term" value="C:plasma membrane"/>
    <property type="evidence" value="ECO:0007669"/>
    <property type="project" value="UniProtKB-SubCell"/>
</dbReference>
<feature type="transmembrane region" description="Helical" evidence="8">
    <location>
        <begin position="14"/>
        <end position="34"/>
    </location>
</feature>
<evidence type="ECO:0000256" key="1">
    <source>
        <dbReference type="ARBA" id="ARBA00004651"/>
    </source>
</evidence>
<feature type="transmembrane region" description="Helical" evidence="8">
    <location>
        <begin position="255"/>
        <end position="272"/>
    </location>
</feature>
<feature type="transmembrane region" description="Helical" evidence="8">
    <location>
        <begin position="105"/>
        <end position="128"/>
    </location>
</feature>
<dbReference type="PANTHER" id="PTHR32024:SF1">
    <property type="entry name" value="KTR SYSTEM POTASSIUM UPTAKE PROTEIN B"/>
    <property type="match status" value="1"/>
</dbReference>
<feature type="transmembrane region" description="Helical" evidence="8">
    <location>
        <begin position="76"/>
        <end position="93"/>
    </location>
</feature>
<keyword evidence="4 8" id="KW-0812">Transmembrane</keyword>
<gene>
    <name evidence="9" type="ORF">FHS57_000548</name>
</gene>
<dbReference type="PANTHER" id="PTHR32024">
    <property type="entry name" value="TRK SYSTEM POTASSIUM UPTAKE PROTEIN TRKG-RELATED"/>
    <property type="match status" value="1"/>
</dbReference>
<feature type="transmembrane region" description="Helical" evidence="8">
    <location>
        <begin position="221"/>
        <end position="243"/>
    </location>
</feature>
<evidence type="ECO:0000256" key="7">
    <source>
        <dbReference type="ARBA" id="ARBA00023136"/>
    </source>
</evidence>
<evidence type="ECO:0000256" key="8">
    <source>
        <dbReference type="SAM" id="Phobius"/>
    </source>
</evidence>
<feature type="transmembrane region" description="Helical" evidence="8">
    <location>
        <begin position="401"/>
        <end position="420"/>
    </location>
</feature>